<evidence type="ECO:0000256" key="12">
    <source>
        <dbReference type="ARBA" id="ARBA00024367"/>
    </source>
</evidence>
<dbReference type="eggNOG" id="KOG0344">
    <property type="taxonomic scope" value="Eukaryota"/>
</dbReference>
<feature type="region of interest" description="Disordered" evidence="17">
    <location>
        <begin position="359"/>
        <end position="395"/>
    </location>
</feature>
<evidence type="ECO:0000256" key="5">
    <source>
        <dbReference type="ARBA" id="ARBA00022801"/>
    </source>
</evidence>
<dbReference type="HOGENOM" id="CLU_003041_1_4_1"/>
<dbReference type="GO" id="GO:0030490">
    <property type="term" value="P:maturation of SSU-rRNA"/>
    <property type="evidence" value="ECO:0007669"/>
    <property type="project" value="InterPro"/>
</dbReference>
<keyword evidence="9" id="KW-0539">Nucleus</keyword>
<dbReference type="CDD" id="cd18787">
    <property type="entry name" value="SF2_C_DEAD"/>
    <property type="match status" value="1"/>
</dbReference>
<dbReference type="STRING" id="663331.D4B058"/>
<comment type="subunit">
    <text evidence="12">Interacts with the U3 snoRNA and is associated with the 90S and 40S pre-ribosomes.</text>
</comment>
<dbReference type="GO" id="GO:0016787">
    <property type="term" value="F:hydrolase activity"/>
    <property type="evidence" value="ECO:0007669"/>
    <property type="project" value="UniProtKB-KW"/>
</dbReference>
<dbReference type="Pfam" id="PF00271">
    <property type="entry name" value="Helicase_C"/>
    <property type="match status" value="1"/>
</dbReference>
<dbReference type="EMBL" id="ABSU01000023">
    <property type="protein sequence ID" value="EFE31210.1"/>
    <property type="molecule type" value="Genomic_DNA"/>
</dbReference>
<feature type="compositionally biased region" description="Basic and acidic residues" evidence="17">
    <location>
        <begin position="359"/>
        <end position="370"/>
    </location>
</feature>
<organism evidence="21 22">
    <name type="scientific">Arthroderma benhamiae (strain ATCC MYA-4681 / CBS 112371)</name>
    <name type="common">Trichophyton mentagrophytes</name>
    <dbReference type="NCBI Taxonomy" id="663331"/>
    <lineage>
        <taxon>Eukaryota</taxon>
        <taxon>Fungi</taxon>
        <taxon>Dikarya</taxon>
        <taxon>Ascomycota</taxon>
        <taxon>Pezizomycotina</taxon>
        <taxon>Eurotiomycetes</taxon>
        <taxon>Eurotiomycetidae</taxon>
        <taxon>Onygenales</taxon>
        <taxon>Arthrodermataceae</taxon>
        <taxon>Trichophyton</taxon>
    </lineage>
</organism>
<dbReference type="InterPro" id="IPR044764">
    <property type="entry name" value="DDX52/Rok1_DEADc"/>
</dbReference>
<feature type="region of interest" description="Disordered" evidence="17">
    <location>
        <begin position="737"/>
        <end position="779"/>
    </location>
</feature>
<dbReference type="PROSITE" id="PS51194">
    <property type="entry name" value="HELICASE_CTER"/>
    <property type="match status" value="1"/>
</dbReference>
<dbReference type="Gene3D" id="3.40.50.300">
    <property type="entry name" value="P-loop containing nucleotide triphosphate hydrolases"/>
    <property type="match status" value="2"/>
</dbReference>
<keyword evidence="3" id="KW-0690">Ribosome biogenesis</keyword>
<evidence type="ECO:0000256" key="11">
    <source>
        <dbReference type="ARBA" id="ARBA00024355"/>
    </source>
</evidence>
<feature type="region of interest" description="Disordered" evidence="17">
    <location>
        <begin position="50"/>
        <end position="128"/>
    </location>
</feature>
<comment type="caution">
    <text evidence="21">The sequence shown here is derived from an EMBL/GenBank/DDBJ whole genome shotgun (WGS) entry which is preliminary data.</text>
</comment>
<dbReference type="GO" id="GO:0003723">
    <property type="term" value="F:RNA binding"/>
    <property type="evidence" value="ECO:0007669"/>
    <property type="project" value="UniProtKB-KW"/>
</dbReference>
<evidence type="ECO:0000313" key="21">
    <source>
        <dbReference type="EMBL" id="EFE31210.1"/>
    </source>
</evidence>
<comment type="subcellular location">
    <subcellularLocation>
        <location evidence="1">Nucleus</location>
    </subcellularLocation>
</comment>
<feature type="domain" description="Helicase ATP-binding" evidence="18">
    <location>
        <begin position="274"/>
        <end position="488"/>
    </location>
</feature>
<evidence type="ECO:0000256" key="1">
    <source>
        <dbReference type="ARBA" id="ARBA00004123"/>
    </source>
</evidence>
<feature type="domain" description="Helicase C-terminal" evidence="19">
    <location>
        <begin position="528"/>
        <end position="698"/>
    </location>
</feature>
<dbReference type="SUPFAM" id="SSF52540">
    <property type="entry name" value="P-loop containing nucleoside triphosphate hydrolases"/>
    <property type="match status" value="1"/>
</dbReference>
<comment type="function">
    <text evidence="10">ATP-dependent RNA helicase involved in 40S ribosomal subunit biogenesis. Required for the processing and cleavage of 35S pre-rRNA at sites A0, A1, and A2, leading to mature 18S rRNA.</text>
</comment>
<dbReference type="PANTHER" id="PTHR47959:SF15">
    <property type="entry name" value="RNA HELICASE"/>
    <property type="match status" value="1"/>
</dbReference>
<evidence type="ECO:0000256" key="14">
    <source>
        <dbReference type="ARBA" id="ARBA00024419"/>
    </source>
</evidence>
<dbReference type="EC" id="3.6.4.13" evidence="2"/>
<keyword evidence="22" id="KW-1185">Reference proteome</keyword>
<gene>
    <name evidence="21" type="ORF">ARB_01829</name>
</gene>
<sequence>MNFDQLLLKSRTFDGETRREKEGRGGIVLVDFFLIMDAFKLLTRSTKIKSSTNAKGAASSPLPSTGEARTPQLFPAKPTRPNAKGGDDDNRGKKRKRGAGNEEDSEVKDTTLNFFSGPASSAPEITSKISTDIDAEDQSSDEDNGRHDANAQLLSLSEADRKSILKSHKIKVTDLRTPKTNCDDAGTAKKSKKRKREKETATASLTKKQRKALQSLYPEPLVSFELLRSKYNISRRLLENIRNQGYTVPTEVQLGCLPMLLGGLCALTKDEKASKGLECEPDLLTVAPTGSGKTLAFMIPLISKIMKHRHQKSGEQSKGILGVIVAPTKELASQITNEGRKLALGTGVKITSMRKGMRVVEERGGDYTKQEDDDSEDGSNSDTDEERPKERAKSLATVTKSDILVTTPLLLVNALSDNGHEELASMPLVESLILDEADVLLDPLFRDQTLKIWQSCVNPRLRVGLWSATMGSNIEELAKATIGERQKALGLKEESSLVRLVVGLKDSAIPNISHKLTYAATEQGKLLGLRQLLHPTTATASAGKHLRPPFIVFTQTIPRAVALHSELMYDIPPEAGGSSRIAVLHSELSDSQRSDVMAGFRKGEIWIIITTDLLSRGVDFRGINGVVNYDIPNSAAAYVHRVGRTGRAGREGGVAVTFYTKEDIPYVKNIANVIAASEKLRGGEGHEPGIQKWLLDALPDLTKNDKKELKRHGVQARRRTPAMVNDKNRRATRISTKSGFERRMENKKKGAIKGSQARKLAQEADGDAIEEEAWSGIEG</sequence>
<feature type="compositionally biased region" description="Basic and acidic residues" evidence="17">
    <location>
        <begin position="739"/>
        <end position="748"/>
    </location>
</feature>
<evidence type="ECO:0000259" key="19">
    <source>
        <dbReference type="PROSITE" id="PS51194"/>
    </source>
</evidence>
<dbReference type="InterPro" id="IPR001650">
    <property type="entry name" value="Helicase_C-like"/>
</dbReference>
<dbReference type="GO" id="GO:0005829">
    <property type="term" value="C:cytosol"/>
    <property type="evidence" value="ECO:0007669"/>
    <property type="project" value="TreeGrafter"/>
</dbReference>
<dbReference type="InterPro" id="IPR014014">
    <property type="entry name" value="RNA_helicase_DEAD_Q_motif"/>
</dbReference>
<accession>D4B058</accession>
<evidence type="ECO:0000256" key="10">
    <source>
        <dbReference type="ARBA" id="ARBA00024310"/>
    </source>
</evidence>
<evidence type="ECO:0000256" key="15">
    <source>
        <dbReference type="ARBA" id="ARBA00047984"/>
    </source>
</evidence>
<protein>
    <recommendedName>
        <fullName evidence="13">ATP-dependent RNA helicase ROK1</fullName>
        <ecNumber evidence="2">3.6.4.13</ecNumber>
    </recommendedName>
    <alternativeName>
        <fullName evidence="14">ATP-dependent RNA helicase rok1</fullName>
    </alternativeName>
</protein>
<dbReference type="GeneID" id="9523623"/>
<dbReference type="CDD" id="cd17957">
    <property type="entry name" value="DEADc_DDX52"/>
    <property type="match status" value="1"/>
</dbReference>
<feature type="short sequence motif" description="Q motif" evidence="16">
    <location>
        <begin position="226"/>
        <end position="254"/>
    </location>
</feature>
<dbReference type="OMA" id="FRAGEIW"/>
<dbReference type="PROSITE" id="PS51195">
    <property type="entry name" value="Q_MOTIF"/>
    <property type="match status" value="1"/>
</dbReference>
<dbReference type="GO" id="GO:0003724">
    <property type="term" value="F:RNA helicase activity"/>
    <property type="evidence" value="ECO:0007669"/>
    <property type="project" value="UniProtKB-EC"/>
</dbReference>
<dbReference type="PANTHER" id="PTHR47959">
    <property type="entry name" value="ATP-DEPENDENT RNA HELICASE RHLE-RELATED"/>
    <property type="match status" value="1"/>
</dbReference>
<dbReference type="AlphaFoldDB" id="D4B058"/>
<evidence type="ECO:0000256" key="7">
    <source>
        <dbReference type="ARBA" id="ARBA00022840"/>
    </source>
</evidence>
<name>D4B058_ARTBC</name>
<dbReference type="InterPro" id="IPR011545">
    <property type="entry name" value="DEAD/DEAH_box_helicase_dom"/>
</dbReference>
<dbReference type="PROSITE" id="PS51192">
    <property type="entry name" value="HELICASE_ATP_BIND_1"/>
    <property type="match status" value="1"/>
</dbReference>
<dbReference type="GO" id="GO:0005634">
    <property type="term" value="C:nucleus"/>
    <property type="evidence" value="ECO:0007669"/>
    <property type="project" value="UniProtKB-SubCell"/>
</dbReference>
<evidence type="ECO:0000256" key="17">
    <source>
        <dbReference type="SAM" id="MobiDB-lite"/>
    </source>
</evidence>
<comment type="catalytic activity">
    <reaction evidence="15">
        <text>ATP + H2O = ADP + phosphate + H(+)</text>
        <dbReference type="Rhea" id="RHEA:13065"/>
        <dbReference type="ChEBI" id="CHEBI:15377"/>
        <dbReference type="ChEBI" id="CHEBI:15378"/>
        <dbReference type="ChEBI" id="CHEBI:30616"/>
        <dbReference type="ChEBI" id="CHEBI:43474"/>
        <dbReference type="ChEBI" id="CHEBI:456216"/>
        <dbReference type="EC" id="3.6.4.13"/>
    </reaction>
</comment>
<evidence type="ECO:0000256" key="4">
    <source>
        <dbReference type="ARBA" id="ARBA00022741"/>
    </source>
</evidence>
<dbReference type="Pfam" id="PF00270">
    <property type="entry name" value="DEAD"/>
    <property type="match status" value="1"/>
</dbReference>
<evidence type="ECO:0000256" key="3">
    <source>
        <dbReference type="ARBA" id="ARBA00022517"/>
    </source>
</evidence>
<keyword evidence="5" id="KW-0378">Hydrolase</keyword>
<keyword evidence="8" id="KW-0694">RNA-binding</keyword>
<dbReference type="SMART" id="SM00487">
    <property type="entry name" value="DEXDc"/>
    <property type="match status" value="1"/>
</dbReference>
<evidence type="ECO:0000259" key="18">
    <source>
        <dbReference type="PROSITE" id="PS51192"/>
    </source>
</evidence>
<evidence type="ECO:0000256" key="9">
    <source>
        <dbReference type="ARBA" id="ARBA00023242"/>
    </source>
</evidence>
<comment type="similarity">
    <text evidence="11">Belongs to the DEAD box helicase family. DDX52/ROK1 subfamily.</text>
</comment>
<feature type="domain" description="DEAD-box RNA helicase Q" evidence="20">
    <location>
        <begin position="226"/>
        <end position="254"/>
    </location>
</feature>
<dbReference type="GO" id="GO:0005524">
    <property type="term" value="F:ATP binding"/>
    <property type="evidence" value="ECO:0007669"/>
    <property type="project" value="UniProtKB-KW"/>
</dbReference>
<evidence type="ECO:0000256" key="6">
    <source>
        <dbReference type="ARBA" id="ARBA00022806"/>
    </source>
</evidence>
<dbReference type="Proteomes" id="UP000008866">
    <property type="component" value="Unassembled WGS sequence"/>
</dbReference>
<feature type="region of interest" description="Disordered" evidence="17">
    <location>
        <begin position="177"/>
        <end position="209"/>
    </location>
</feature>
<feature type="compositionally biased region" description="Acidic residues" evidence="17">
    <location>
        <begin position="371"/>
        <end position="385"/>
    </location>
</feature>
<reference evidence="22" key="1">
    <citation type="journal article" date="2011" name="Genome Biol.">
        <title>Comparative and functional genomics provide insights into the pathogenicity of dermatophytic fungi.</title>
        <authorList>
            <person name="Burmester A."/>
            <person name="Shelest E."/>
            <person name="Gloeckner G."/>
            <person name="Heddergott C."/>
            <person name="Schindler S."/>
            <person name="Staib P."/>
            <person name="Heidel A."/>
            <person name="Felder M."/>
            <person name="Petzold A."/>
            <person name="Szafranski K."/>
            <person name="Feuermann M."/>
            <person name="Pedruzzi I."/>
            <person name="Priebe S."/>
            <person name="Groth M."/>
            <person name="Winkler R."/>
            <person name="Li W."/>
            <person name="Kniemeyer O."/>
            <person name="Schroeckh V."/>
            <person name="Hertweck C."/>
            <person name="Hube B."/>
            <person name="White T.C."/>
            <person name="Platzer M."/>
            <person name="Guthke R."/>
            <person name="Heitman J."/>
            <person name="Woestemeyer J."/>
            <person name="Zipfel P.F."/>
            <person name="Monod M."/>
            <person name="Brakhage A.A."/>
        </authorList>
    </citation>
    <scope>NUCLEOTIDE SEQUENCE [LARGE SCALE GENOMIC DNA]</scope>
    <source>
        <strain evidence="22">ATCC MYA-4681 / CBS 112371</strain>
    </source>
</reference>
<dbReference type="InterPro" id="IPR050079">
    <property type="entry name" value="DEAD_box_RNA_helicase"/>
</dbReference>
<evidence type="ECO:0000313" key="22">
    <source>
        <dbReference type="Proteomes" id="UP000008866"/>
    </source>
</evidence>
<evidence type="ECO:0000256" key="16">
    <source>
        <dbReference type="PROSITE-ProRule" id="PRU00552"/>
    </source>
</evidence>
<keyword evidence="6" id="KW-0347">Helicase</keyword>
<dbReference type="RefSeq" id="XP_003011850.1">
    <property type="nucleotide sequence ID" value="XM_003011804.1"/>
</dbReference>
<keyword evidence="7" id="KW-0067">ATP-binding</keyword>
<evidence type="ECO:0000256" key="13">
    <source>
        <dbReference type="ARBA" id="ARBA00024410"/>
    </source>
</evidence>
<dbReference type="InterPro" id="IPR027417">
    <property type="entry name" value="P-loop_NTPase"/>
</dbReference>
<evidence type="ECO:0000259" key="20">
    <source>
        <dbReference type="PROSITE" id="PS51195"/>
    </source>
</evidence>
<keyword evidence="4" id="KW-0547">Nucleotide-binding</keyword>
<evidence type="ECO:0000256" key="8">
    <source>
        <dbReference type="ARBA" id="ARBA00022884"/>
    </source>
</evidence>
<feature type="compositionally biased region" description="Acidic residues" evidence="17">
    <location>
        <begin position="764"/>
        <end position="773"/>
    </location>
</feature>
<dbReference type="InterPro" id="IPR014001">
    <property type="entry name" value="Helicase_ATP-bd"/>
</dbReference>
<dbReference type="SMART" id="SM00490">
    <property type="entry name" value="HELICc"/>
    <property type="match status" value="1"/>
</dbReference>
<evidence type="ECO:0000256" key="2">
    <source>
        <dbReference type="ARBA" id="ARBA00012552"/>
    </source>
</evidence>
<dbReference type="KEGG" id="abe:ARB_01829"/>
<proteinExistence type="inferred from homology"/>